<sequence>MMKNIKNLDVQRTVTSGSTYDDEQPTFEAPTSSVPAPETSWFAKCSETRITCDVLKSFLSTNFQFTLWFILLPSGLAAPLGEFTLVHALPKDTRTVRSNQPLRCVKTATNDIIHTVLKTTSA</sequence>
<gene>
    <name evidence="3" type="ORF">CRM22_007647</name>
</gene>
<dbReference type="EMBL" id="SJOL01007707">
    <property type="protein sequence ID" value="TGZ62087.1"/>
    <property type="molecule type" value="Genomic_DNA"/>
</dbReference>
<evidence type="ECO:0000313" key="4">
    <source>
        <dbReference type="Proteomes" id="UP000308267"/>
    </source>
</evidence>
<evidence type="ECO:0000313" key="3">
    <source>
        <dbReference type="EMBL" id="TGZ62087.1"/>
    </source>
</evidence>
<evidence type="ECO:0000256" key="1">
    <source>
        <dbReference type="SAM" id="MobiDB-lite"/>
    </source>
</evidence>
<organism evidence="3 4">
    <name type="scientific">Opisthorchis felineus</name>
    <dbReference type="NCBI Taxonomy" id="147828"/>
    <lineage>
        <taxon>Eukaryota</taxon>
        <taxon>Metazoa</taxon>
        <taxon>Spiralia</taxon>
        <taxon>Lophotrochozoa</taxon>
        <taxon>Platyhelminthes</taxon>
        <taxon>Trematoda</taxon>
        <taxon>Digenea</taxon>
        <taxon>Opisthorchiida</taxon>
        <taxon>Opisthorchiata</taxon>
        <taxon>Opisthorchiidae</taxon>
        <taxon>Opisthorchis</taxon>
    </lineage>
</organism>
<dbReference type="AlphaFoldDB" id="A0A4S2LNB4"/>
<keyword evidence="2" id="KW-0812">Transmembrane</keyword>
<reference evidence="3 4" key="1">
    <citation type="journal article" date="2019" name="BMC Genomics">
        <title>New insights from Opisthorchis felineus genome: update on genomics of the epidemiologically important liver flukes.</title>
        <authorList>
            <person name="Ershov N.I."/>
            <person name="Mordvinov V.A."/>
            <person name="Prokhortchouk E.B."/>
            <person name="Pakharukova M.Y."/>
            <person name="Gunbin K.V."/>
            <person name="Ustyantsev K."/>
            <person name="Genaev M.A."/>
            <person name="Blinov A.G."/>
            <person name="Mazur A."/>
            <person name="Boulygina E."/>
            <person name="Tsygankova S."/>
            <person name="Khrameeva E."/>
            <person name="Chekanov N."/>
            <person name="Fan G."/>
            <person name="Xiao A."/>
            <person name="Zhang H."/>
            <person name="Xu X."/>
            <person name="Yang H."/>
            <person name="Solovyev V."/>
            <person name="Lee S.M."/>
            <person name="Liu X."/>
            <person name="Afonnikov D.A."/>
            <person name="Skryabin K.G."/>
        </authorList>
    </citation>
    <scope>NUCLEOTIDE SEQUENCE [LARGE SCALE GENOMIC DNA]</scope>
    <source>
        <strain evidence="3">AK-0245</strain>
        <tissue evidence="3">Whole organism</tissue>
    </source>
</reference>
<keyword evidence="2" id="KW-1133">Transmembrane helix</keyword>
<dbReference type="Proteomes" id="UP000308267">
    <property type="component" value="Unassembled WGS sequence"/>
</dbReference>
<accession>A0A4S2LNB4</accession>
<keyword evidence="2" id="KW-0472">Membrane</keyword>
<protein>
    <submittedName>
        <fullName evidence="3">Uncharacterized protein</fullName>
    </submittedName>
</protein>
<feature type="transmembrane region" description="Helical" evidence="2">
    <location>
        <begin position="65"/>
        <end position="89"/>
    </location>
</feature>
<feature type="region of interest" description="Disordered" evidence="1">
    <location>
        <begin position="14"/>
        <end position="35"/>
    </location>
</feature>
<evidence type="ECO:0000256" key="2">
    <source>
        <dbReference type="SAM" id="Phobius"/>
    </source>
</evidence>
<keyword evidence="4" id="KW-1185">Reference proteome</keyword>
<name>A0A4S2LNB4_OPIFE</name>
<comment type="caution">
    <text evidence="3">The sequence shown here is derived from an EMBL/GenBank/DDBJ whole genome shotgun (WGS) entry which is preliminary data.</text>
</comment>
<proteinExistence type="predicted"/>